<evidence type="ECO:0000313" key="4">
    <source>
        <dbReference type="WBParaSite" id="MBELARI_LOCUS16411"/>
    </source>
</evidence>
<dbReference type="InterPro" id="IPR050879">
    <property type="entry name" value="Acyltransferase_3"/>
</dbReference>
<feature type="transmembrane region" description="Helical" evidence="1">
    <location>
        <begin position="262"/>
        <end position="282"/>
    </location>
</feature>
<dbReference type="PANTHER" id="PTHR23028:SF53">
    <property type="entry name" value="ACYL_TRANSF_3 DOMAIN-CONTAINING PROTEIN"/>
    <property type="match status" value="1"/>
</dbReference>
<evidence type="ECO:0000259" key="2">
    <source>
        <dbReference type="Pfam" id="PF01757"/>
    </source>
</evidence>
<dbReference type="WBParaSite" id="MBELARI_LOCUS16411">
    <property type="protein sequence ID" value="MBELARI_LOCUS16411"/>
    <property type="gene ID" value="MBELARI_LOCUS16411"/>
</dbReference>
<evidence type="ECO:0000256" key="1">
    <source>
        <dbReference type="SAM" id="Phobius"/>
    </source>
</evidence>
<keyword evidence="1" id="KW-0472">Membrane</keyword>
<protein>
    <recommendedName>
        <fullName evidence="2">Acyltransferase 3 domain-containing protein</fullName>
    </recommendedName>
</protein>
<accession>A0AAF3EQY6</accession>
<dbReference type="Proteomes" id="UP000887575">
    <property type="component" value="Unassembled WGS sequence"/>
</dbReference>
<feature type="transmembrane region" description="Helical" evidence="1">
    <location>
        <begin position="204"/>
        <end position="224"/>
    </location>
</feature>
<feature type="transmembrane region" description="Helical" evidence="1">
    <location>
        <begin position="136"/>
        <end position="155"/>
    </location>
</feature>
<name>A0AAF3EQY6_9BILA</name>
<evidence type="ECO:0000313" key="3">
    <source>
        <dbReference type="Proteomes" id="UP000887575"/>
    </source>
</evidence>
<keyword evidence="1" id="KW-0812">Transmembrane</keyword>
<reference evidence="4" key="1">
    <citation type="submission" date="2024-02" db="UniProtKB">
        <authorList>
            <consortium name="WormBaseParasite"/>
        </authorList>
    </citation>
    <scope>IDENTIFICATION</scope>
</reference>
<feature type="transmembrane region" description="Helical" evidence="1">
    <location>
        <begin position="164"/>
        <end position="184"/>
    </location>
</feature>
<keyword evidence="1" id="KW-1133">Transmembrane helix</keyword>
<feature type="transmembrane region" description="Helical" evidence="1">
    <location>
        <begin position="410"/>
        <end position="431"/>
    </location>
</feature>
<dbReference type="GO" id="GO:0016747">
    <property type="term" value="F:acyltransferase activity, transferring groups other than amino-acyl groups"/>
    <property type="evidence" value="ECO:0007669"/>
    <property type="project" value="InterPro"/>
</dbReference>
<proteinExistence type="predicted"/>
<dbReference type="InterPro" id="IPR002656">
    <property type="entry name" value="Acyl_transf_3_dom"/>
</dbReference>
<feature type="transmembrane region" description="Helical" evidence="1">
    <location>
        <begin position="73"/>
        <end position="94"/>
    </location>
</feature>
<feature type="transmembrane region" description="Helical" evidence="1">
    <location>
        <begin position="31"/>
        <end position="52"/>
    </location>
</feature>
<dbReference type="GO" id="GO:0016020">
    <property type="term" value="C:membrane"/>
    <property type="evidence" value="ECO:0007669"/>
    <property type="project" value="TreeGrafter"/>
</dbReference>
<dbReference type="AlphaFoldDB" id="A0AAF3EQY6"/>
<feature type="transmembrane region" description="Helical" evidence="1">
    <location>
        <begin position="236"/>
        <end position="256"/>
    </location>
</feature>
<dbReference type="Pfam" id="PF01757">
    <property type="entry name" value="Acyl_transf_3"/>
    <property type="match status" value="1"/>
</dbReference>
<keyword evidence="3" id="KW-1185">Reference proteome</keyword>
<organism evidence="3 4">
    <name type="scientific">Mesorhabditis belari</name>
    <dbReference type="NCBI Taxonomy" id="2138241"/>
    <lineage>
        <taxon>Eukaryota</taxon>
        <taxon>Metazoa</taxon>
        <taxon>Ecdysozoa</taxon>
        <taxon>Nematoda</taxon>
        <taxon>Chromadorea</taxon>
        <taxon>Rhabditida</taxon>
        <taxon>Rhabditina</taxon>
        <taxon>Rhabditomorpha</taxon>
        <taxon>Rhabditoidea</taxon>
        <taxon>Rhabditidae</taxon>
        <taxon>Mesorhabditinae</taxon>
        <taxon>Mesorhabditis</taxon>
    </lineage>
</organism>
<dbReference type="GO" id="GO:0000271">
    <property type="term" value="P:polysaccharide biosynthetic process"/>
    <property type="evidence" value="ECO:0007669"/>
    <property type="project" value="TreeGrafter"/>
</dbReference>
<sequence>MANKLGEIQALRALAIFYVFLYHLNEKWVPFGFLGVDMFFVISGYLMAKIFYEKRTTCKNSITFFERRFKRIMPCYGLMILCVVLIGRLCLTKIDRENLFIDAVYSLSIVSNMQSLFTTADYFELISEYKFLTHSWSLSAEMQFYMFVPLLFWVLQSISNQNKCFLLGTMAVVSALSEMALPTSVGFEVVTILSTYPLQYVGDISYVVYLVHWPVIAFYRNLWLLEEFEWSDYAKLILVISSLSIAIHHFVEQFFLTSDSKVCLYFTILCYTLSFLCIALPVSNSFEMDIDGQRSNDTICAALRIYPKPASFEHYHHDGEFRESYGELKGNGTFDVMVIGNSYLKSYQAYAEKPFRNRYNKFYMMARGMCTPFVNYEALKLTHDFRTLAEGCEEYNEHLFKTIEKIQPKILLMIMGKSVDILLLTMPMYYLSNSLAHKYNRIVESGKRFPERNDTMYAYQDYITQMKPMLSFLEELAKEIPNLYLVDVQAPFCRDGLTCDVYDYECGEFFFDWGGRHPTTFARNIVESSLRIRLDQVYNLLDEK</sequence>
<dbReference type="PANTHER" id="PTHR23028">
    <property type="entry name" value="ACETYLTRANSFERASE"/>
    <property type="match status" value="1"/>
</dbReference>
<feature type="domain" description="Acyltransferase 3" evidence="2">
    <location>
        <begin position="7"/>
        <end position="177"/>
    </location>
</feature>